<feature type="transmembrane region" description="Helical" evidence="1">
    <location>
        <begin position="7"/>
        <end position="28"/>
    </location>
</feature>
<keyword evidence="1" id="KW-0472">Membrane</keyword>
<dbReference type="EMBL" id="JAIVFP010000001">
    <property type="protein sequence ID" value="MCI4683333.1"/>
    <property type="molecule type" value="Genomic_DNA"/>
</dbReference>
<organism evidence="3 4">
    <name type="scientific">Candidatus Rhodoblastus alkanivorans</name>
    <dbReference type="NCBI Taxonomy" id="2954117"/>
    <lineage>
        <taxon>Bacteria</taxon>
        <taxon>Pseudomonadati</taxon>
        <taxon>Pseudomonadota</taxon>
        <taxon>Alphaproteobacteria</taxon>
        <taxon>Hyphomicrobiales</taxon>
        <taxon>Rhodoblastaceae</taxon>
        <taxon>Rhodoblastus</taxon>
    </lineage>
</organism>
<evidence type="ECO:0000313" key="3">
    <source>
        <dbReference type="EMBL" id="MCI4683333.1"/>
    </source>
</evidence>
<evidence type="ECO:0000256" key="1">
    <source>
        <dbReference type="SAM" id="Phobius"/>
    </source>
</evidence>
<keyword evidence="1" id="KW-1133">Transmembrane helix</keyword>
<feature type="domain" description="Mce/MlaD" evidence="2">
    <location>
        <begin position="39"/>
        <end position="116"/>
    </location>
</feature>
<dbReference type="RefSeq" id="WP_243067293.1">
    <property type="nucleotide sequence ID" value="NZ_JAIVFK010000041.1"/>
</dbReference>
<proteinExistence type="predicted"/>
<accession>A0ABS9Z6Q9</accession>
<gene>
    <name evidence="3" type="ORF">K2U94_11225</name>
</gene>
<sequence length="305" mass="32201">METRANYALIGLFTLAVIIGAFGFIYWFKTYGQQTAHTSYVIHFNGSVSGLLNGAAVQFNGLKVGDVTELGLNPENPSQVYARISINANTPVKTDTKASLEFGGLTGVAWVALQGGSASAEPLPPGGVLEASGSALQSLLQKAEKLSVKADKVLGEVDSALTSLNGLLKESGPGITASVNNIQKLTGALADKSGNFLQSLDSIEPGKVRNIVRNTDEAMAKVNNLLGGPGGKSMISDISDAARSVRKLADSLNRFANTGLRQYEGLAVDGRKTLQDVDHAVKTIERDPQSIIFGRKPALPEYRGR</sequence>
<dbReference type="InterPro" id="IPR003399">
    <property type="entry name" value="Mce/MlaD"/>
</dbReference>
<name>A0ABS9Z6Q9_9HYPH</name>
<comment type="caution">
    <text evidence="3">The sequence shown here is derived from an EMBL/GenBank/DDBJ whole genome shotgun (WGS) entry which is preliminary data.</text>
</comment>
<keyword evidence="1" id="KW-0812">Transmembrane</keyword>
<evidence type="ECO:0000259" key="2">
    <source>
        <dbReference type="Pfam" id="PF02470"/>
    </source>
</evidence>
<evidence type="ECO:0000313" key="4">
    <source>
        <dbReference type="Proteomes" id="UP001139104"/>
    </source>
</evidence>
<dbReference type="PANTHER" id="PTHR36698:SF2">
    <property type="entry name" value="MCE_MLAD DOMAIN-CONTAINING PROTEIN"/>
    <property type="match status" value="1"/>
</dbReference>
<dbReference type="PANTHER" id="PTHR36698">
    <property type="entry name" value="BLL5892 PROTEIN"/>
    <property type="match status" value="1"/>
</dbReference>
<dbReference type="Proteomes" id="UP001139104">
    <property type="component" value="Unassembled WGS sequence"/>
</dbReference>
<protein>
    <submittedName>
        <fullName evidence="3">MCE family protein</fullName>
    </submittedName>
</protein>
<dbReference type="Pfam" id="PF02470">
    <property type="entry name" value="MlaD"/>
    <property type="match status" value="1"/>
</dbReference>
<keyword evidence="4" id="KW-1185">Reference proteome</keyword>
<reference evidence="3" key="1">
    <citation type="journal article" date="2022" name="ISME J.">
        <title>Identification of active gaseous-alkane degraders at natural gas seeps.</title>
        <authorList>
            <person name="Farhan Ul Haque M."/>
            <person name="Hernandez M."/>
            <person name="Crombie A.T."/>
            <person name="Murrell J.C."/>
        </authorList>
    </citation>
    <scope>NUCLEOTIDE SEQUENCE</scope>
    <source>
        <strain evidence="3">PC2</strain>
    </source>
</reference>